<proteinExistence type="predicted"/>
<name>A0ABM5MG08_GEOTH</name>
<gene>
    <name evidence="1" type="ORF">GTCCBUS3UF5_12870</name>
</gene>
<protein>
    <submittedName>
        <fullName evidence="1">Uncharacterized protein</fullName>
    </submittedName>
</protein>
<evidence type="ECO:0000313" key="2">
    <source>
        <dbReference type="Proteomes" id="UP000005636"/>
    </source>
</evidence>
<dbReference type="Proteomes" id="UP000005636">
    <property type="component" value="Chromosome"/>
</dbReference>
<accession>A0ABM5MG08</accession>
<evidence type="ECO:0000313" key="1">
    <source>
        <dbReference type="EMBL" id="AEV18601.1"/>
    </source>
</evidence>
<dbReference type="PROSITE" id="PS51257">
    <property type="entry name" value="PROKAR_LIPOPROTEIN"/>
    <property type="match status" value="1"/>
</dbReference>
<sequence length="42" mass="4761">MFKMAFGNDGSMPFFSQGMSGCKEKTLTKLETKRIILFVALR</sequence>
<dbReference type="EMBL" id="CP003125">
    <property type="protein sequence ID" value="AEV18601.1"/>
    <property type="molecule type" value="Genomic_DNA"/>
</dbReference>
<reference evidence="1 2" key="1">
    <citation type="submission" date="2011-11" db="EMBL/GenBank/DDBJ databases">
        <title>Complete genome sequence of thermophilic Geobacillus thermoleovorans CCB_US3_UF5.</title>
        <authorList>
            <person name="Muhd Sakaff M.K.L."/>
            <person name="Abdul Rahman A.Y."/>
            <person name="Saito J.A."/>
            <person name="Hou S."/>
            <person name="Alam M."/>
        </authorList>
    </citation>
    <scope>NUCLEOTIDE SEQUENCE [LARGE SCALE GENOMIC DNA]</scope>
    <source>
        <strain evidence="1 2">CCB_US3_UF5</strain>
    </source>
</reference>
<organism evidence="1 2">
    <name type="scientific">Geobacillus thermoleovorans CCB_US3_UF5</name>
    <dbReference type="NCBI Taxonomy" id="1111068"/>
    <lineage>
        <taxon>Bacteria</taxon>
        <taxon>Bacillati</taxon>
        <taxon>Bacillota</taxon>
        <taxon>Bacilli</taxon>
        <taxon>Bacillales</taxon>
        <taxon>Anoxybacillaceae</taxon>
        <taxon>Geobacillus</taxon>
        <taxon>Geobacillus thermoleovorans group</taxon>
    </lineage>
</organism>
<keyword evidence="2" id="KW-1185">Reference proteome</keyword>